<proteinExistence type="predicted"/>
<dbReference type="InterPro" id="IPR006571">
    <property type="entry name" value="TLDc_dom"/>
</dbReference>
<dbReference type="Pfam" id="PF07534">
    <property type="entry name" value="TLD"/>
    <property type="match status" value="1"/>
</dbReference>
<gene>
    <name evidence="2" type="ORF">Sradi_2716300</name>
</gene>
<dbReference type="PANTHER" id="PTHR23354:SF74">
    <property type="entry name" value="TLD-DOMAIN CONTAINING NUCLEOLAR PROTEIN"/>
    <property type="match status" value="1"/>
</dbReference>
<dbReference type="PANTHER" id="PTHR23354">
    <property type="entry name" value="NUCLEOLAR PROTEIN 7/ESTROGEN RECEPTOR COACTIVATOR-RELATED"/>
    <property type="match status" value="1"/>
</dbReference>
<dbReference type="SMART" id="SM00584">
    <property type="entry name" value="TLDc"/>
    <property type="match status" value="1"/>
</dbReference>
<reference evidence="2" key="1">
    <citation type="submission" date="2020-06" db="EMBL/GenBank/DDBJ databases">
        <authorList>
            <person name="Li T."/>
            <person name="Hu X."/>
            <person name="Zhang T."/>
            <person name="Song X."/>
            <person name="Zhang H."/>
            <person name="Dai N."/>
            <person name="Sheng W."/>
            <person name="Hou X."/>
            <person name="Wei L."/>
        </authorList>
    </citation>
    <scope>NUCLEOTIDE SEQUENCE</scope>
    <source>
        <strain evidence="2">G02</strain>
        <tissue evidence="2">Leaf</tissue>
    </source>
</reference>
<protein>
    <recommendedName>
        <fullName evidence="1">TLDc domain-containing protein</fullName>
    </recommendedName>
</protein>
<sequence length="155" mass="16979">MIKEEKITHDIKGRVSQKLSRFFTASPSSPTPDQESEITGDMQGAVFGGLLDCPLKPTAVWKYQGTNQTFVFTTVCGEPRLFKATGANRYFYMCLNNLLALGGGANFALCLNEDLLSGTSGPSETFGNSCLAHVQEFELKNVELWGFAHASQYHS</sequence>
<comment type="caution">
    <text evidence="2">The sequence shown here is derived from an EMBL/GenBank/DDBJ whole genome shotgun (WGS) entry which is preliminary data.</text>
</comment>
<accession>A0AAW2S750</accession>
<name>A0AAW2S750_SESRA</name>
<dbReference type="EMBL" id="JACGWJ010000011">
    <property type="protein sequence ID" value="KAL0388345.1"/>
    <property type="molecule type" value="Genomic_DNA"/>
</dbReference>
<feature type="domain" description="TLDc" evidence="1">
    <location>
        <begin position="1"/>
        <end position="148"/>
    </location>
</feature>
<reference evidence="2" key="2">
    <citation type="journal article" date="2024" name="Plant">
        <title>Genomic evolution and insights into agronomic trait innovations of Sesamum species.</title>
        <authorList>
            <person name="Miao H."/>
            <person name="Wang L."/>
            <person name="Qu L."/>
            <person name="Liu H."/>
            <person name="Sun Y."/>
            <person name="Le M."/>
            <person name="Wang Q."/>
            <person name="Wei S."/>
            <person name="Zheng Y."/>
            <person name="Lin W."/>
            <person name="Duan Y."/>
            <person name="Cao H."/>
            <person name="Xiong S."/>
            <person name="Wang X."/>
            <person name="Wei L."/>
            <person name="Li C."/>
            <person name="Ma Q."/>
            <person name="Ju M."/>
            <person name="Zhao R."/>
            <person name="Li G."/>
            <person name="Mu C."/>
            <person name="Tian Q."/>
            <person name="Mei H."/>
            <person name="Zhang T."/>
            <person name="Gao T."/>
            <person name="Zhang H."/>
        </authorList>
    </citation>
    <scope>NUCLEOTIDE SEQUENCE</scope>
    <source>
        <strain evidence="2">G02</strain>
    </source>
</reference>
<dbReference type="AlphaFoldDB" id="A0AAW2S750"/>
<evidence type="ECO:0000313" key="2">
    <source>
        <dbReference type="EMBL" id="KAL0388345.1"/>
    </source>
</evidence>
<evidence type="ECO:0000259" key="1">
    <source>
        <dbReference type="PROSITE" id="PS51886"/>
    </source>
</evidence>
<organism evidence="2">
    <name type="scientific">Sesamum radiatum</name>
    <name type="common">Black benniseed</name>
    <dbReference type="NCBI Taxonomy" id="300843"/>
    <lineage>
        <taxon>Eukaryota</taxon>
        <taxon>Viridiplantae</taxon>
        <taxon>Streptophyta</taxon>
        <taxon>Embryophyta</taxon>
        <taxon>Tracheophyta</taxon>
        <taxon>Spermatophyta</taxon>
        <taxon>Magnoliopsida</taxon>
        <taxon>eudicotyledons</taxon>
        <taxon>Gunneridae</taxon>
        <taxon>Pentapetalae</taxon>
        <taxon>asterids</taxon>
        <taxon>lamiids</taxon>
        <taxon>Lamiales</taxon>
        <taxon>Pedaliaceae</taxon>
        <taxon>Sesamum</taxon>
    </lineage>
</organism>
<dbReference type="PROSITE" id="PS51886">
    <property type="entry name" value="TLDC"/>
    <property type="match status" value="1"/>
</dbReference>